<comment type="pathway">
    <text evidence="1 8">Cofactor biosynthesis; (R)-pantothenate biosynthesis; (R)-pantothenate from (R)-pantoate and beta-alanine: step 1/1.</text>
</comment>
<dbReference type="UniPathway" id="UPA00028">
    <property type="reaction ID" value="UER00005"/>
</dbReference>
<dbReference type="PANTHER" id="PTHR21299:SF1">
    <property type="entry name" value="PANTOATE--BETA-ALANINE LIGASE"/>
    <property type="match status" value="1"/>
</dbReference>
<sequence>MELIQSPVELRARLVGAASVGFVPTMGFLHDGHARLIERASQENERVVVSVFVNPLQFGAGEDLSRYPRDLARDQEIAEQHGAHLLFHPQASVMYPEGFTSRIELGGPGEGWEGASRPGHFSGVATVVLKLLNLVSPTRAYFGEKDWQQLAVIRRVVRDFNLSVEIVGCPTVREPSGLALSSRNSYFTAEQRERAAILSRALRAAQNAYAKGERLSKRLLDTARMVLMSERELTLDYLALVDENLRPIEVISRPEGARLLIAACLFGVRLIDNMPLSENAHA</sequence>
<dbReference type="eggNOG" id="COG0414">
    <property type="taxonomic scope" value="Bacteria"/>
</dbReference>
<feature type="active site" description="Proton donor" evidence="8">
    <location>
        <position position="33"/>
    </location>
</feature>
<accession>L0A384</accession>
<name>L0A384_DEIPD</name>
<dbReference type="GO" id="GO:0015940">
    <property type="term" value="P:pantothenate biosynthetic process"/>
    <property type="evidence" value="ECO:0007669"/>
    <property type="project" value="UniProtKB-UniRule"/>
</dbReference>
<dbReference type="NCBIfam" id="TIGR00018">
    <property type="entry name" value="panC"/>
    <property type="match status" value="1"/>
</dbReference>
<feature type="binding site" evidence="8">
    <location>
        <begin position="26"/>
        <end position="33"/>
    </location>
    <ligand>
        <name>ATP</name>
        <dbReference type="ChEBI" id="CHEBI:30616"/>
    </ligand>
</feature>
<keyword evidence="5 8" id="KW-0547">Nucleotide-binding</keyword>
<evidence type="ECO:0000256" key="4">
    <source>
        <dbReference type="ARBA" id="ARBA00022655"/>
    </source>
</evidence>
<dbReference type="GO" id="GO:0004592">
    <property type="term" value="F:pantoate-beta-alanine ligase activity"/>
    <property type="evidence" value="ECO:0007669"/>
    <property type="project" value="UniProtKB-UniRule"/>
</dbReference>
<comment type="subcellular location">
    <subcellularLocation>
        <location evidence="8">Cytoplasm</location>
    </subcellularLocation>
</comment>
<dbReference type="CDD" id="cd00560">
    <property type="entry name" value="PanC"/>
    <property type="match status" value="1"/>
</dbReference>
<keyword evidence="4 8" id="KW-0566">Pantothenate biosynthesis</keyword>
<dbReference type="AlphaFoldDB" id="L0A384"/>
<dbReference type="RefSeq" id="WP_015236608.1">
    <property type="nucleotide sequence ID" value="NC_019793.1"/>
</dbReference>
<dbReference type="OrthoDB" id="9773087at2"/>
<dbReference type="GO" id="GO:0005524">
    <property type="term" value="F:ATP binding"/>
    <property type="evidence" value="ECO:0007669"/>
    <property type="project" value="UniProtKB-KW"/>
</dbReference>
<keyword evidence="6 8" id="KW-0067">ATP-binding</keyword>
<evidence type="ECO:0000256" key="3">
    <source>
        <dbReference type="ARBA" id="ARBA00022598"/>
    </source>
</evidence>
<dbReference type="InterPro" id="IPR042176">
    <property type="entry name" value="Pantoate_ligase_C"/>
</dbReference>
<gene>
    <name evidence="8" type="primary">panC</name>
    <name evidence="9" type="ordered locus">Deipe_2843</name>
</gene>
<dbReference type="PANTHER" id="PTHR21299">
    <property type="entry name" value="CYTIDYLATE KINASE/PANTOATE-BETA-ALANINE LIGASE"/>
    <property type="match status" value="1"/>
</dbReference>
<comment type="subunit">
    <text evidence="8">Homodimer.</text>
</comment>
<evidence type="ECO:0000256" key="1">
    <source>
        <dbReference type="ARBA" id="ARBA00004990"/>
    </source>
</evidence>
<comment type="similarity">
    <text evidence="2 8">Belongs to the pantothenate synthetase family.</text>
</comment>
<dbReference type="SUPFAM" id="SSF52374">
    <property type="entry name" value="Nucleotidylyl transferase"/>
    <property type="match status" value="1"/>
</dbReference>
<feature type="binding site" evidence="8">
    <location>
        <begin position="143"/>
        <end position="146"/>
    </location>
    <ligand>
        <name>ATP</name>
        <dbReference type="ChEBI" id="CHEBI:30616"/>
    </ligand>
</feature>
<dbReference type="NCBIfam" id="TIGR00125">
    <property type="entry name" value="cyt_tran_rel"/>
    <property type="match status" value="1"/>
</dbReference>
<comment type="miscellaneous">
    <text evidence="8">The reaction proceeds by a bi uni uni bi ping pong mechanism.</text>
</comment>
<feature type="binding site" evidence="8">
    <location>
        <position position="149"/>
    </location>
    <ligand>
        <name>(R)-pantoate</name>
        <dbReference type="ChEBI" id="CHEBI:15980"/>
    </ligand>
</feature>
<dbReference type="InterPro" id="IPR004821">
    <property type="entry name" value="Cyt_trans-like"/>
</dbReference>
<dbReference type="GO" id="GO:0005829">
    <property type="term" value="C:cytosol"/>
    <property type="evidence" value="ECO:0007669"/>
    <property type="project" value="TreeGrafter"/>
</dbReference>
<dbReference type="HOGENOM" id="CLU_047148_0_0_0"/>
<keyword evidence="10" id="KW-1185">Reference proteome</keyword>
<dbReference type="InterPro" id="IPR003721">
    <property type="entry name" value="Pantoate_ligase"/>
</dbReference>
<dbReference type="STRING" id="937777.Deipe_2843"/>
<reference evidence="10" key="1">
    <citation type="submission" date="2012-03" db="EMBL/GenBank/DDBJ databases">
        <title>Complete sequence of chromosome of Deinococcus peraridilitoris DSM 19664.</title>
        <authorList>
            <person name="Lucas S."/>
            <person name="Copeland A."/>
            <person name="Lapidus A."/>
            <person name="Glavina del Rio T."/>
            <person name="Dalin E."/>
            <person name="Tice H."/>
            <person name="Bruce D."/>
            <person name="Goodwin L."/>
            <person name="Pitluck S."/>
            <person name="Peters L."/>
            <person name="Mikhailova N."/>
            <person name="Lu M."/>
            <person name="Kyrpides N."/>
            <person name="Mavromatis K."/>
            <person name="Ivanova N."/>
            <person name="Brettin T."/>
            <person name="Detter J.C."/>
            <person name="Han C."/>
            <person name="Larimer F."/>
            <person name="Land M."/>
            <person name="Hauser L."/>
            <person name="Markowitz V."/>
            <person name="Cheng J.-F."/>
            <person name="Hugenholtz P."/>
            <person name="Woyke T."/>
            <person name="Wu D."/>
            <person name="Pukall R."/>
            <person name="Steenblock K."/>
            <person name="Brambilla E."/>
            <person name="Klenk H.-P."/>
            <person name="Eisen J.A."/>
        </authorList>
    </citation>
    <scope>NUCLEOTIDE SEQUENCE [LARGE SCALE GENOMIC DNA]</scope>
    <source>
        <strain evidence="10">DSM 19664 / LMG 22246 / CIP 109416 / KR-200</strain>
    </source>
</reference>
<evidence type="ECO:0000256" key="8">
    <source>
        <dbReference type="HAMAP-Rule" id="MF_00158"/>
    </source>
</evidence>
<evidence type="ECO:0000313" key="10">
    <source>
        <dbReference type="Proteomes" id="UP000010467"/>
    </source>
</evidence>
<keyword evidence="8" id="KW-0963">Cytoplasm</keyword>
<dbReference type="Gene3D" id="3.40.50.620">
    <property type="entry name" value="HUPs"/>
    <property type="match status" value="1"/>
</dbReference>
<comment type="function">
    <text evidence="8">Catalyzes the condensation of pantoate with beta-alanine in an ATP-dependent reaction via a pantoyl-adenylate intermediate.</text>
</comment>
<evidence type="ECO:0000313" key="9">
    <source>
        <dbReference type="EMBL" id="AFZ68306.1"/>
    </source>
</evidence>
<dbReference type="HAMAP" id="MF_00158">
    <property type="entry name" value="PanC"/>
    <property type="match status" value="1"/>
</dbReference>
<dbReference type="PATRIC" id="fig|937777.3.peg.2858"/>
<dbReference type="KEGG" id="dpd:Deipe_2843"/>
<evidence type="ECO:0000256" key="2">
    <source>
        <dbReference type="ARBA" id="ARBA00009256"/>
    </source>
</evidence>
<feature type="binding site" evidence="8">
    <location>
        <position position="57"/>
    </location>
    <ligand>
        <name>(R)-pantoate</name>
        <dbReference type="ChEBI" id="CHEBI:15980"/>
    </ligand>
</feature>
<feature type="binding site" evidence="8">
    <location>
        <position position="172"/>
    </location>
    <ligand>
        <name>ATP</name>
        <dbReference type="ChEBI" id="CHEBI:30616"/>
    </ligand>
</feature>
<dbReference type="Proteomes" id="UP000010467">
    <property type="component" value="Chromosome"/>
</dbReference>
<feature type="binding site" evidence="8">
    <location>
        <position position="57"/>
    </location>
    <ligand>
        <name>beta-alanine</name>
        <dbReference type="ChEBI" id="CHEBI:57966"/>
    </ligand>
</feature>
<protein>
    <recommendedName>
        <fullName evidence="8">Pantothenate synthetase</fullName>
        <shortName evidence="8">PS</shortName>
        <ecNumber evidence="8">6.3.2.1</ecNumber>
    </recommendedName>
    <alternativeName>
        <fullName evidence="8">Pantoate--beta-alanine ligase</fullName>
    </alternativeName>
    <alternativeName>
        <fullName evidence="8">Pantoate-activating enzyme</fullName>
    </alternativeName>
</protein>
<feature type="binding site" evidence="8">
    <location>
        <begin position="180"/>
        <end position="183"/>
    </location>
    <ligand>
        <name>ATP</name>
        <dbReference type="ChEBI" id="CHEBI:30616"/>
    </ligand>
</feature>
<evidence type="ECO:0000256" key="7">
    <source>
        <dbReference type="ARBA" id="ARBA00048258"/>
    </source>
</evidence>
<organism evidence="9 10">
    <name type="scientific">Deinococcus peraridilitoris (strain DSM 19664 / LMG 22246 / CIP 109416 / KR-200)</name>
    <dbReference type="NCBI Taxonomy" id="937777"/>
    <lineage>
        <taxon>Bacteria</taxon>
        <taxon>Thermotogati</taxon>
        <taxon>Deinococcota</taxon>
        <taxon>Deinococci</taxon>
        <taxon>Deinococcales</taxon>
        <taxon>Deinococcaceae</taxon>
        <taxon>Deinococcus</taxon>
    </lineage>
</organism>
<dbReference type="InterPro" id="IPR014729">
    <property type="entry name" value="Rossmann-like_a/b/a_fold"/>
</dbReference>
<evidence type="ECO:0000256" key="5">
    <source>
        <dbReference type="ARBA" id="ARBA00022741"/>
    </source>
</evidence>
<dbReference type="EMBL" id="CP003382">
    <property type="protein sequence ID" value="AFZ68306.1"/>
    <property type="molecule type" value="Genomic_DNA"/>
</dbReference>
<dbReference type="Gene3D" id="3.30.1300.10">
    <property type="entry name" value="Pantoate-beta-alanine ligase, C-terminal domain"/>
    <property type="match status" value="1"/>
</dbReference>
<dbReference type="Pfam" id="PF02569">
    <property type="entry name" value="Pantoate_ligase"/>
    <property type="match status" value="1"/>
</dbReference>
<evidence type="ECO:0000256" key="6">
    <source>
        <dbReference type="ARBA" id="ARBA00022840"/>
    </source>
</evidence>
<comment type="catalytic activity">
    <reaction evidence="7 8">
        <text>(R)-pantoate + beta-alanine + ATP = (R)-pantothenate + AMP + diphosphate + H(+)</text>
        <dbReference type="Rhea" id="RHEA:10912"/>
        <dbReference type="ChEBI" id="CHEBI:15378"/>
        <dbReference type="ChEBI" id="CHEBI:15980"/>
        <dbReference type="ChEBI" id="CHEBI:29032"/>
        <dbReference type="ChEBI" id="CHEBI:30616"/>
        <dbReference type="ChEBI" id="CHEBI:33019"/>
        <dbReference type="ChEBI" id="CHEBI:57966"/>
        <dbReference type="ChEBI" id="CHEBI:456215"/>
        <dbReference type="EC" id="6.3.2.1"/>
    </reaction>
</comment>
<keyword evidence="3 8" id="KW-0436">Ligase</keyword>
<dbReference type="EC" id="6.3.2.1" evidence="8"/>
<proteinExistence type="inferred from homology"/>